<dbReference type="Proteomes" id="UP000792457">
    <property type="component" value="Unassembled WGS sequence"/>
</dbReference>
<protein>
    <submittedName>
        <fullName evidence="2">Uncharacterized protein</fullName>
    </submittedName>
</protein>
<sequence length="248" mass="27841">MNAVDRQDQQLASFLIMRCYAKSYREVVFNLMDMVVYNMYVLYKKISGKIIQCDDYREDLAEKILEDVKLAEYKRHGCPASSPSPMHFQPTNWGHFTKRIQPNPDAGVALVSRLAFGGTALLRARLTLLLNSSAASRVNFRIASSIPPMKSSYRIVFRDGVKFRPFAKTDFMSASSSFPDHNPVDVQDSIPNSPKPSPRPKRALQMTRITTECGAMAGVRAVVADQSKTAERRTSLPPRRRAAQAPII</sequence>
<feature type="region of interest" description="Disordered" evidence="1">
    <location>
        <begin position="177"/>
        <end position="202"/>
    </location>
</feature>
<comment type="caution">
    <text evidence="2">The sequence shown here is derived from an EMBL/GenBank/DDBJ whole genome shotgun (WGS) entry which is preliminary data.</text>
</comment>
<evidence type="ECO:0000313" key="3">
    <source>
        <dbReference type="Proteomes" id="UP000792457"/>
    </source>
</evidence>
<name>A0A8K0KPK9_LADFU</name>
<reference evidence="2" key="1">
    <citation type="submission" date="2013-04" db="EMBL/GenBank/DDBJ databases">
        <authorList>
            <person name="Qu J."/>
            <person name="Murali S.C."/>
            <person name="Bandaranaike D."/>
            <person name="Bellair M."/>
            <person name="Blankenburg K."/>
            <person name="Chao H."/>
            <person name="Dinh H."/>
            <person name="Doddapaneni H."/>
            <person name="Downs B."/>
            <person name="Dugan-Rocha S."/>
            <person name="Elkadiri S."/>
            <person name="Gnanaolivu R.D."/>
            <person name="Hernandez B."/>
            <person name="Javaid M."/>
            <person name="Jayaseelan J.C."/>
            <person name="Lee S."/>
            <person name="Li M."/>
            <person name="Ming W."/>
            <person name="Munidasa M."/>
            <person name="Muniz J."/>
            <person name="Nguyen L."/>
            <person name="Ongeri F."/>
            <person name="Osuji N."/>
            <person name="Pu L.-L."/>
            <person name="Puazo M."/>
            <person name="Qu C."/>
            <person name="Quiroz J."/>
            <person name="Raj R."/>
            <person name="Weissenberger G."/>
            <person name="Xin Y."/>
            <person name="Zou X."/>
            <person name="Han Y."/>
            <person name="Richards S."/>
            <person name="Worley K."/>
            <person name="Muzny D."/>
            <person name="Gibbs R."/>
        </authorList>
    </citation>
    <scope>NUCLEOTIDE SEQUENCE</scope>
    <source>
        <strain evidence="2">Sampled in the wild</strain>
    </source>
</reference>
<dbReference type="OrthoDB" id="8194810at2759"/>
<feature type="region of interest" description="Disordered" evidence="1">
    <location>
        <begin position="225"/>
        <end position="248"/>
    </location>
</feature>
<organism evidence="2 3">
    <name type="scientific">Ladona fulva</name>
    <name type="common">Scarce chaser dragonfly</name>
    <name type="synonym">Libellula fulva</name>
    <dbReference type="NCBI Taxonomy" id="123851"/>
    <lineage>
        <taxon>Eukaryota</taxon>
        <taxon>Metazoa</taxon>
        <taxon>Ecdysozoa</taxon>
        <taxon>Arthropoda</taxon>
        <taxon>Hexapoda</taxon>
        <taxon>Insecta</taxon>
        <taxon>Pterygota</taxon>
        <taxon>Palaeoptera</taxon>
        <taxon>Odonata</taxon>
        <taxon>Epiprocta</taxon>
        <taxon>Anisoptera</taxon>
        <taxon>Libelluloidea</taxon>
        <taxon>Libellulidae</taxon>
        <taxon>Ladona</taxon>
    </lineage>
</organism>
<accession>A0A8K0KPK9</accession>
<dbReference type="AlphaFoldDB" id="A0A8K0KPK9"/>
<reference evidence="2" key="2">
    <citation type="submission" date="2017-10" db="EMBL/GenBank/DDBJ databases">
        <title>Ladona fulva Genome sequencing and assembly.</title>
        <authorList>
            <person name="Murali S."/>
            <person name="Richards S."/>
            <person name="Bandaranaike D."/>
            <person name="Bellair M."/>
            <person name="Blankenburg K."/>
            <person name="Chao H."/>
            <person name="Dinh H."/>
            <person name="Doddapaneni H."/>
            <person name="Dugan-Rocha S."/>
            <person name="Elkadiri S."/>
            <person name="Gnanaolivu R."/>
            <person name="Hernandez B."/>
            <person name="Skinner E."/>
            <person name="Javaid M."/>
            <person name="Lee S."/>
            <person name="Li M."/>
            <person name="Ming W."/>
            <person name="Munidasa M."/>
            <person name="Muniz J."/>
            <person name="Nguyen L."/>
            <person name="Hughes D."/>
            <person name="Osuji N."/>
            <person name="Pu L.-L."/>
            <person name="Puazo M."/>
            <person name="Qu C."/>
            <person name="Quiroz J."/>
            <person name="Raj R."/>
            <person name="Weissenberger G."/>
            <person name="Xin Y."/>
            <person name="Zou X."/>
            <person name="Han Y."/>
            <person name="Worley K."/>
            <person name="Muzny D."/>
            <person name="Gibbs R."/>
        </authorList>
    </citation>
    <scope>NUCLEOTIDE SEQUENCE</scope>
    <source>
        <strain evidence="2">Sampled in the wild</strain>
    </source>
</reference>
<evidence type="ECO:0000313" key="2">
    <source>
        <dbReference type="EMBL" id="KAG8238073.1"/>
    </source>
</evidence>
<gene>
    <name evidence="2" type="ORF">J437_LFUL016426</name>
</gene>
<proteinExistence type="predicted"/>
<keyword evidence="3" id="KW-1185">Reference proteome</keyword>
<evidence type="ECO:0000256" key="1">
    <source>
        <dbReference type="SAM" id="MobiDB-lite"/>
    </source>
</evidence>
<dbReference type="EMBL" id="KZ309277">
    <property type="protein sequence ID" value="KAG8238073.1"/>
    <property type="molecule type" value="Genomic_DNA"/>
</dbReference>